<sequence length="87" mass="9260">MSNPAAAPPAMTNHTATIPQLAPPPPPLLHLQPPAQHNASVRHPVFFTEKLRRPPLVLSPGMGMSPVAHGYVYQDGRRADGTSGPKL</sequence>
<comment type="caution">
    <text evidence="2">The sequence shown here is derived from an EMBL/GenBank/DDBJ whole genome shotgun (WGS) entry which is preliminary data.</text>
</comment>
<evidence type="ECO:0000256" key="1">
    <source>
        <dbReference type="SAM" id="MobiDB-lite"/>
    </source>
</evidence>
<evidence type="ECO:0000313" key="3">
    <source>
        <dbReference type="Proteomes" id="UP001243330"/>
    </source>
</evidence>
<dbReference type="Proteomes" id="UP001243330">
    <property type="component" value="Unassembled WGS sequence"/>
</dbReference>
<organism evidence="2 3">
    <name type="scientific">Colletotrichum chrysophilum</name>
    <dbReference type="NCBI Taxonomy" id="1836956"/>
    <lineage>
        <taxon>Eukaryota</taxon>
        <taxon>Fungi</taxon>
        <taxon>Dikarya</taxon>
        <taxon>Ascomycota</taxon>
        <taxon>Pezizomycotina</taxon>
        <taxon>Sordariomycetes</taxon>
        <taxon>Hypocreomycetidae</taxon>
        <taxon>Glomerellales</taxon>
        <taxon>Glomerellaceae</taxon>
        <taxon>Colletotrichum</taxon>
        <taxon>Colletotrichum gloeosporioides species complex</taxon>
    </lineage>
</organism>
<dbReference type="AlphaFoldDB" id="A0AAD9ADP1"/>
<proteinExistence type="predicted"/>
<keyword evidence="3" id="KW-1185">Reference proteome</keyword>
<name>A0AAD9ADP1_9PEZI</name>
<dbReference type="EMBL" id="JAQOWY010000257">
    <property type="protein sequence ID" value="KAK1845859.1"/>
    <property type="molecule type" value="Genomic_DNA"/>
</dbReference>
<reference evidence="2" key="1">
    <citation type="submission" date="2023-01" db="EMBL/GenBank/DDBJ databases">
        <title>Colletotrichum chrysophilum M932 genome sequence.</title>
        <authorList>
            <person name="Baroncelli R."/>
        </authorList>
    </citation>
    <scope>NUCLEOTIDE SEQUENCE</scope>
    <source>
        <strain evidence="2">M932</strain>
    </source>
</reference>
<gene>
    <name evidence="2" type="ORF">CCHR01_11537</name>
</gene>
<accession>A0AAD9ADP1</accession>
<feature type="region of interest" description="Disordered" evidence="1">
    <location>
        <begin position="1"/>
        <end position="34"/>
    </location>
</feature>
<evidence type="ECO:0000313" key="2">
    <source>
        <dbReference type="EMBL" id="KAK1845859.1"/>
    </source>
</evidence>
<protein>
    <submittedName>
        <fullName evidence="2">Short-chain dehydrogenase/reductase family oxidoreductase</fullName>
    </submittedName>
</protein>